<dbReference type="PANTHER" id="PTHR35869:SF1">
    <property type="entry name" value="OUTER-MEMBRANE LIPOPROTEIN CARRIER PROTEIN"/>
    <property type="match status" value="1"/>
</dbReference>
<dbReference type="RefSeq" id="WP_044598462.1">
    <property type="nucleotide sequence ID" value="NZ_CP063079.1"/>
</dbReference>
<dbReference type="Proteomes" id="UP000595070">
    <property type="component" value="Chromosome"/>
</dbReference>
<proteinExistence type="predicted"/>
<keyword evidence="2" id="KW-0449">Lipoprotein</keyword>
<keyword evidence="1" id="KW-0732">Signal</keyword>
<evidence type="ECO:0000313" key="3">
    <source>
        <dbReference type="Proteomes" id="UP000595070"/>
    </source>
</evidence>
<gene>
    <name evidence="2" type="primary">lolA</name>
    <name evidence="2" type="ORF">IMC75_05580</name>
</gene>
<accession>A0ABX6TR31</accession>
<dbReference type="SUPFAM" id="SSF89392">
    <property type="entry name" value="Prokaryotic lipoproteins and lipoprotein localization factors"/>
    <property type="match status" value="1"/>
</dbReference>
<protein>
    <submittedName>
        <fullName evidence="2">Outer membrane lipoprotein chaperone LolA</fullName>
    </submittedName>
</protein>
<keyword evidence="3" id="KW-1185">Reference proteome</keyword>
<dbReference type="EMBL" id="CP063079">
    <property type="protein sequence ID" value="QOQ88431.1"/>
    <property type="molecule type" value="Genomic_DNA"/>
</dbReference>
<dbReference type="Pfam" id="PF03548">
    <property type="entry name" value="LolA"/>
    <property type="match status" value="1"/>
</dbReference>
<dbReference type="PANTHER" id="PTHR35869">
    <property type="entry name" value="OUTER-MEMBRANE LIPOPROTEIN CARRIER PROTEIN"/>
    <property type="match status" value="1"/>
</dbReference>
<dbReference type="InterPro" id="IPR004564">
    <property type="entry name" value="OM_lipoprot_carrier_LolA-like"/>
</dbReference>
<dbReference type="NCBIfam" id="NF000663">
    <property type="entry name" value="PRK00031.2-1"/>
    <property type="match status" value="1"/>
</dbReference>
<dbReference type="Gene3D" id="2.50.20.10">
    <property type="entry name" value="Lipoprotein localisation LolA/LolB/LppX"/>
    <property type="match status" value="1"/>
</dbReference>
<evidence type="ECO:0000256" key="1">
    <source>
        <dbReference type="ARBA" id="ARBA00022729"/>
    </source>
</evidence>
<sequence length="169" mass="20030">MKYFAILVLFFINLFAFNINFKNFSSDFEQIVQSNNSSLKYKGNFIITQNKAFWNYTHPTNKKIYINNKEIIIIEPDLEQAIYTKLQNTPKLQKIFEKAKKLSSNTYEAHYENTTYKIKLKNDDSLESISYSDELNNLITIFFFNQKFDQNINENLFSPKIPANFDIVQ</sequence>
<dbReference type="NCBIfam" id="NF000666">
    <property type="entry name" value="PRK00031.2-4"/>
    <property type="match status" value="1"/>
</dbReference>
<organism evidence="2 3">
    <name type="scientific">Campylobacter peloridis</name>
    <dbReference type="NCBI Taxonomy" id="488546"/>
    <lineage>
        <taxon>Bacteria</taxon>
        <taxon>Pseudomonadati</taxon>
        <taxon>Campylobacterota</taxon>
        <taxon>Epsilonproteobacteria</taxon>
        <taxon>Campylobacterales</taxon>
        <taxon>Campylobacteraceae</taxon>
        <taxon>Campylobacter</taxon>
    </lineage>
</organism>
<name>A0ABX6TR31_9BACT</name>
<reference evidence="2 3" key="1">
    <citation type="submission" date="2020-10" db="EMBL/GenBank/DDBJ databases">
        <title>Campylobacter and Helicobacter PacBio genomes.</title>
        <authorList>
            <person name="Lane C."/>
        </authorList>
    </citation>
    <scope>NUCLEOTIDE SEQUENCE [LARGE SCALE GENOMIC DNA]</scope>
    <source>
        <strain evidence="2 3">2016D-0074</strain>
    </source>
</reference>
<dbReference type="InterPro" id="IPR029046">
    <property type="entry name" value="LolA/LolB/LppX"/>
</dbReference>
<evidence type="ECO:0000313" key="2">
    <source>
        <dbReference type="EMBL" id="QOQ88431.1"/>
    </source>
</evidence>